<dbReference type="FunFam" id="2.60.120.200:FF:000105">
    <property type="entry name" value="Collagen type IX alpha 1 chain"/>
    <property type="match status" value="1"/>
</dbReference>
<feature type="compositionally biased region" description="Pro residues" evidence="13">
    <location>
        <begin position="295"/>
        <end position="304"/>
    </location>
</feature>
<keyword evidence="2" id="KW-0964">Secreted</keyword>
<name>M7AKF1_CHEMY</name>
<feature type="compositionally biased region" description="Basic and acidic residues" evidence="13">
    <location>
        <begin position="463"/>
        <end position="474"/>
    </location>
</feature>
<feature type="compositionally biased region" description="Pro residues" evidence="13">
    <location>
        <begin position="265"/>
        <end position="280"/>
    </location>
</feature>
<keyword evidence="6 15" id="KW-0176">Collagen</keyword>
<keyword evidence="4" id="KW-0732">Signal</keyword>
<keyword evidence="5" id="KW-0677">Repeat</keyword>
<dbReference type="InterPro" id="IPR048287">
    <property type="entry name" value="TSPN-like_N"/>
</dbReference>
<dbReference type="InterPro" id="IPR008160">
    <property type="entry name" value="Collagen"/>
</dbReference>
<evidence type="ECO:0000256" key="3">
    <source>
        <dbReference type="ARBA" id="ARBA00022530"/>
    </source>
</evidence>
<organism evidence="15 16">
    <name type="scientific">Chelonia mydas</name>
    <name type="common">Green sea-turtle</name>
    <name type="synonym">Chelonia agassizi</name>
    <dbReference type="NCBI Taxonomy" id="8469"/>
    <lineage>
        <taxon>Eukaryota</taxon>
        <taxon>Metazoa</taxon>
        <taxon>Chordata</taxon>
        <taxon>Craniata</taxon>
        <taxon>Vertebrata</taxon>
        <taxon>Euteleostomi</taxon>
        <taxon>Archelosauria</taxon>
        <taxon>Testudinata</taxon>
        <taxon>Testudines</taxon>
        <taxon>Cryptodira</taxon>
        <taxon>Durocryptodira</taxon>
        <taxon>Americhelydia</taxon>
        <taxon>Chelonioidea</taxon>
        <taxon>Cheloniidae</taxon>
        <taxon>Chelonia</taxon>
    </lineage>
</organism>
<evidence type="ECO:0000256" key="8">
    <source>
        <dbReference type="ARBA" id="ARBA00023278"/>
    </source>
</evidence>
<dbReference type="STRING" id="8469.M7AKF1"/>
<proteinExistence type="inferred from homology"/>
<evidence type="ECO:0000313" key="16">
    <source>
        <dbReference type="Proteomes" id="UP000031443"/>
    </source>
</evidence>
<evidence type="ECO:0000313" key="15">
    <source>
        <dbReference type="EMBL" id="EMP25631.1"/>
    </source>
</evidence>
<evidence type="ECO:0000256" key="7">
    <source>
        <dbReference type="ARBA" id="ARBA00023157"/>
    </source>
</evidence>
<feature type="domain" description="Thrombospondin-like N-terminal" evidence="14">
    <location>
        <begin position="82"/>
        <end position="270"/>
    </location>
</feature>
<evidence type="ECO:0000256" key="1">
    <source>
        <dbReference type="ARBA" id="ARBA00004498"/>
    </source>
</evidence>
<feature type="region of interest" description="Disordered" evidence="13">
    <location>
        <begin position="423"/>
        <end position="649"/>
    </location>
</feature>
<dbReference type="SMART" id="SM00210">
    <property type="entry name" value="TSPN"/>
    <property type="match status" value="1"/>
</dbReference>
<keyword evidence="7" id="KW-1015">Disulfide bond</keyword>
<feature type="region of interest" description="Disordered" evidence="13">
    <location>
        <begin position="672"/>
        <end position="708"/>
    </location>
</feature>
<dbReference type="AlphaFoldDB" id="M7AKF1"/>
<evidence type="ECO:0000256" key="11">
    <source>
        <dbReference type="ARBA" id="ARBA00063820"/>
    </source>
</evidence>
<feature type="compositionally biased region" description="Low complexity" evidence="13">
    <location>
        <begin position="320"/>
        <end position="333"/>
    </location>
</feature>
<dbReference type="PANTHER" id="PTHR24637">
    <property type="entry name" value="COLLAGEN"/>
    <property type="match status" value="1"/>
</dbReference>
<dbReference type="EMBL" id="KB587549">
    <property type="protein sequence ID" value="EMP25631.1"/>
    <property type="molecule type" value="Genomic_DNA"/>
</dbReference>
<dbReference type="GO" id="GO:0009887">
    <property type="term" value="P:animal organ morphogenesis"/>
    <property type="evidence" value="ECO:0007669"/>
    <property type="project" value="UniProtKB-ARBA"/>
</dbReference>
<sequence length="869" mass="89568">MNCHPCKSGGAAAELPLCLEEQRSCRPQATAVGVGGPAAELPPQDMDCRPILNAAPSTCLESWQAPVFLYMCSFLWALVSANVQQQTSYDLISQFQLDKAASRGVIQRVVGSTALQVAYKLGTNVDFRIPTRFLYPNGLPDEYSFLTTFRMTGSTLQKSWSIWQVQDSSGKEQVGVKLNSQTKALEFSYKGLDGSVQTATFSHLPFLFDSQWHKVMVSMEKSNVTLFIDCIMIESLQIKPRGKIDVDGFALLGKLINNPQISIPRGPPGPQGPPGPPGTPGVPGIDGIDGDRGPNGPPGPPGEPGLPGGRGLPGKGKLGPAGPPGVAGLPGEVGRVGPSCPNACAPGRPGHAGLIGMKGHKGVKGEAGEPGKQGHKGEEGAQGVIGDVGAQGPPVKVLVALMVTLVHEGSLVDLHRPQQLPLAGNRETATNGSFGGGTHRRGQRVVPPSPTVPRGATAGHAGHFQEWRGARAGKEGLPGVDGREGIPGMPGAKGEPGKPGGPGDAGLQGLPGLPGSPGANGVSGPKGNAGAPGIPGLMGNSGKPGPDGDLGLPGLPGPSGLPGTKGDRGPAGGEGEPGERGDLGDMGLLGPKGSVGNPGEPGLRGPEGSRGLPGIEGLRGSPGPRGLQGEQGAPGLPGSQGPAGREPTDQHIKQVCMRVMQEQLAQLAASLRRPESGVTGLPGRPGPPGAPGSPGENGFPGQIGPRGLPGLKGPPGEIGFKGPKVSNPNVYCTMTVLSMSREEIPPFLNPLFFQVKLVKRGREDFQAEDPKAYLEQQVFQVNPANPAMEGKAVMVNEAHQEWLVSLGYLVLQVLLVLRDIVSHHLAQCKLDRELYLPPASRSILLQQPSLLGAASGLSAIENNGREQPF</sequence>
<evidence type="ECO:0000256" key="4">
    <source>
        <dbReference type="ARBA" id="ARBA00022729"/>
    </source>
</evidence>
<evidence type="ECO:0000256" key="13">
    <source>
        <dbReference type="SAM" id="MobiDB-lite"/>
    </source>
</evidence>
<evidence type="ECO:0000256" key="2">
    <source>
        <dbReference type="ARBA" id="ARBA00022525"/>
    </source>
</evidence>
<feature type="compositionally biased region" description="Gly residues" evidence="13">
    <location>
        <begin position="305"/>
        <end position="319"/>
    </location>
</feature>
<protein>
    <recommendedName>
        <fullName evidence="12">Collagen alpha-1(IX) chain</fullName>
    </recommendedName>
</protein>
<dbReference type="PANTHER" id="PTHR24637:SF421">
    <property type="entry name" value="CUTICLE COLLAGEN DPY-2"/>
    <property type="match status" value="1"/>
</dbReference>
<keyword evidence="8" id="KW-0379">Hydroxylation</keyword>
<keyword evidence="3" id="KW-0272">Extracellular matrix</keyword>
<reference evidence="16" key="1">
    <citation type="journal article" date="2013" name="Nat. Genet.">
        <title>The draft genomes of soft-shell turtle and green sea turtle yield insights into the development and evolution of the turtle-specific body plan.</title>
        <authorList>
            <person name="Wang Z."/>
            <person name="Pascual-Anaya J."/>
            <person name="Zadissa A."/>
            <person name="Li W."/>
            <person name="Niimura Y."/>
            <person name="Huang Z."/>
            <person name="Li C."/>
            <person name="White S."/>
            <person name="Xiong Z."/>
            <person name="Fang D."/>
            <person name="Wang B."/>
            <person name="Ming Y."/>
            <person name="Chen Y."/>
            <person name="Zheng Y."/>
            <person name="Kuraku S."/>
            <person name="Pignatelli M."/>
            <person name="Herrero J."/>
            <person name="Beal K."/>
            <person name="Nozawa M."/>
            <person name="Li Q."/>
            <person name="Wang J."/>
            <person name="Zhang H."/>
            <person name="Yu L."/>
            <person name="Shigenobu S."/>
            <person name="Wang J."/>
            <person name="Liu J."/>
            <person name="Flicek P."/>
            <person name="Searle S."/>
            <person name="Wang J."/>
            <person name="Kuratani S."/>
            <person name="Yin Y."/>
            <person name="Aken B."/>
            <person name="Zhang G."/>
            <person name="Irie N."/>
        </authorList>
    </citation>
    <scope>NUCLEOTIDE SEQUENCE [LARGE SCALE GENOMIC DNA]</scope>
</reference>
<dbReference type="Proteomes" id="UP000031443">
    <property type="component" value="Unassembled WGS sequence"/>
</dbReference>
<comment type="similarity">
    <text evidence="9">Belongs to the fibril-associated collagens with interrupted helices (FACIT) family.</text>
</comment>
<evidence type="ECO:0000256" key="9">
    <source>
        <dbReference type="ARBA" id="ARBA00049648"/>
    </source>
</evidence>
<comment type="subunit">
    <text evidence="11">Heterotrimer of an alpha 1(IX), an alpha 2(IX) and an alpha 3(IX) chain.</text>
</comment>
<dbReference type="Gene3D" id="2.60.120.200">
    <property type="match status" value="1"/>
</dbReference>
<evidence type="ECO:0000256" key="10">
    <source>
        <dbReference type="ARBA" id="ARBA00054091"/>
    </source>
</evidence>
<feature type="region of interest" description="Disordered" evidence="13">
    <location>
        <begin position="260"/>
        <end position="333"/>
    </location>
</feature>
<feature type="region of interest" description="Disordered" evidence="13">
    <location>
        <begin position="351"/>
        <end position="387"/>
    </location>
</feature>
<dbReference type="Pfam" id="PF01391">
    <property type="entry name" value="Collagen"/>
    <property type="match status" value="4"/>
</dbReference>
<comment type="function">
    <text evidence="10">Structural component of hyaline cartilage and vitreous of the eye.</text>
</comment>
<evidence type="ECO:0000256" key="5">
    <source>
        <dbReference type="ARBA" id="ARBA00022737"/>
    </source>
</evidence>
<feature type="compositionally biased region" description="Gly residues" evidence="13">
    <location>
        <begin position="497"/>
        <end position="506"/>
    </location>
</feature>
<keyword evidence="16" id="KW-1185">Reference proteome</keyword>
<dbReference type="InterPro" id="IPR013320">
    <property type="entry name" value="ConA-like_dom_sf"/>
</dbReference>
<feature type="compositionally biased region" description="Low complexity" evidence="13">
    <location>
        <begin position="541"/>
        <end position="553"/>
    </location>
</feature>
<evidence type="ECO:0000256" key="6">
    <source>
        <dbReference type="ARBA" id="ARBA00023119"/>
    </source>
</evidence>
<dbReference type="GO" id="GO:0005581">
    <property type="term" value="C:collagen trimer"/>
    <property type="evidence" value="ECO:0007669"/>
    <property type="project" value="UniProtKB-KW"/>
</dbReference>
<feature type="compositionally biased region" description="Low complexity" evidence="13">
    <location>
        <begin position="507"/>
        <end position="520"/>
    </location>
</feature>
<evidence type="ECO:0000256" key="12">
    <source>
        <dbReference type="ARBA" id="ARBA00074726"/>
    </source>
</evidence>
<dbReference type="SUPFAM" id="SSF49899">
    <property type="entry name" value="Concanavalin A-like lectins/glucanases"/>
    <property type="match status" value="1"/>
</dbReference>
<accession>M7AKF1</accession>
<comment type="subcellular location">
    <subcellularLocation>
        <location evidence="1">Secreted</location>
        <location evidence="1">Extracellular space</location>
        <location evidence="1">Extracellular matrix</location>
    </subcellularLocation>
</comment>
<evidence type="ECO:0000259" key="14">
    <source>
        <dbReference type="SMART" id="SM00210"/>
    </source>
</evidence>
<dbReference type="Gene3D" id="1.20.5.320">
    <property type="entry name" value="6-Phosphogluconate Dehydrogenase, domain 3"/>
    <property type="match status" value="1"/>
</dbReference>
<gene>
    <name evidence="15" type="ORF">UY3_17321</name>
</gene>